<accession>A0A8D7ZZF5</accession>
<dbReference type="EMBL" id="HBUE01008871">
    <property type="protein sequence ID" value="CAG6447330.1"/>
    <property type="molecule type" value="Transcribed_RNA"/>
</dbReference>
<proteinExistence type="predicted"/>
<evidence type="ECO:0000313" key="2">
    <source>
        <dbReference type="EMBL" id="CAG6447332.1"/>
    </source>
</evidence>
<dbReference type="EMBL" id="HBUE01353990">
    <property type="protein sequence ID" value="CAG6604765.1"/>
    <property type="molecule type" value="Transcribed_RNA"/>
</dbReference>
<dbReference type="AlphaFoldDB" id="A0A8D7ZZF5"/>
<reference evidence="2" key="1">
    <citation type="submission" date="2021-05" db="EMBL/GenBank/DDBJ databases">
        <authorList>
            <person name="Alioto T."/>
            <person name="Alioto T."/>
            <person name="Gomez Garrido J."/>
        </authorList>
    </citation>
    <scope>NUCLEOTIDE SEQUENCE</scope>
</reference>
<feature type="compositionally biased region" description="Basic residues" evidence="1">
    <location>
        <begin position="82"/>
        <end position="92"/>
    </location>
</feature>
<feature type="compositionally biased region" description="Basic and acidic residues" evidence="1">
    <location>
        <begin position="105"/>
        <end position="116"/>
    </location>
</feature>
<dbReference type="EMBL" id="HBUE01246836">
    <property type="protein sequence ID" value="CAG6552442.1"/>
    <property type="molecule type" value="Transcribed_RNA"/>
</dbReference>
<name>A0A8D7ZZF5_CULPI</name>
<dbReference type="EMBL" id="HBUE01008872">
    <property type="protein sequence ID" value="CAG6447332.1"/>
    <property type="molecule type" value="Transcribed_RNA"/>
</dbReference>
<feature type="compositionally biased region" description="Basic and acidic residues" evidence="1">
    <location>
        <begin position="38"/>
        <end position="47"/>
    </location>
</feature>
<organism evidence="2">
    <name type="scientific">Culex pipiens</name>
    <name type="common">House mosquito</name>
    <dbReference type="NCBI Taxonomy" id="7175"/>
    <lineage>
        <taxon>Eukaryota</taxon>
        <taxon>Metazoa</taxon>
        <taxon>Ecdysozoa</taxon>
        <taxon>Arthropoda</taxon>
        <taxon>Hexapoda</taxon>
        <taxon>Insecta</taxon>
        <taxon>Pterygota</taxon>
        <taxon>Neoptera</taxon>
        <taxon>Endopterygota</taxon>
        <taxon>Diptera</taxon>
        <taxon>Nematocera</taxon>
        <taxon>Culicoidea</taxon>
        <taxon>Culicidae</taxon>
        <taxon>Culicinae</taxon>
        <taxon>Culicini</taxon>
        <taxon>Culex</taxon>
        <taxon>Culex</taxon>
    </lineage>
</organism>
<dbReference type="EMBL" id="HBUE01008874">
    <property type="protein sequence ID" value="CAG6447337.1"/>
    <property type="molecule type" value="Transcribed_RNA"/>
</dbReference>
<sequence>MAFNRPGVPNPNQRLAGPVRPRNPNPLKANQPRHDHHRQPEVADRRRLQTHPLLGLERGSPLRRPPLRPWNNHGDDPPRSQPSRRRGRRNRPTLRPSRTQQSGHRCTEAHQTPESD</sequence>
<protein>
    <submittedName>
        <fullName evidence="2">(northern house mosquito) hypothetical protein</fullName>
    </submittedName>
</protein>
<evidence type="ECO:0000256" key="1">
    <source>
        <dbReference type="SAM" id="MobiDB-lite"/>
    </source>
</evidence>
<feature type="region of interest" description="Disordered" evidence="1">
    <location>
        <begin position="1"/>
        <end position="116"/>
    </location>
</feature>